<dbReference type="Pfam" id="PF08190">
    <property type="entry name" value="PIH1"/>
    <property type="match status" value="1"/>
</dbReference>
<evidence type="ECO:0000313" key="5">
    <source>
        <dbReference type="Ensembl" id="ENSPNAP00000024300.1"/>
    </source>
</evidence>
<dbReference type="Gene3D" id="2.60.40.790">
    <property type="match status" value="1"/>
</dbReference>
<dbReference type="OrthoDB" id="545063at2759"/>
<dbReference type="AlphaFoldDB" id="A0A3B4DLG3"/>
<feature type="domain" description="PIH1 N-terminal" evidence="3">
    <location>
        <begin position="51"/>
        <end position="172"/>
    </location>
</feature>
<dbReference type="GO" id="GO:0005737">
    <property type="term" value="C:cytoplasm"/>
    <property type="evidence" value="ECO:0007669"/>
    <property type="project" value="TreeGrafter"/>
</dbReference>
<dbReference type="Ensembl" id="ENSPNAT00000010471.2">
    <property type="protein sequence ID" value="ENSPNAP00000024300.1"/>
    <property type="gene ID" value="ENSPNAG00000008804.2"/>
</dbReference>
<dbReference type="Pfam" id="PF18201">
    <property type="entry name" value="PIH1_CS"/>
    <property type="match status" value="1"/>
</dbReference>
<dbReference type="GeneTree" id="ENSGT00510000048581"/>
<dbReference type="GO" id="GO:0000492">
    <property type="term" value="P:box C/D snoRNP assembly"/>
    <property type="evidence" value="ECO:0007669"/>
    <property type="project" value="TreeGrafter"/>
</dbReference>
<protein>
    <recommendedName>
        <fullName evidence="2">PIH1 domain-containing protein 2</fullName>
    </recommendedName>
</protein>
<keyword evidence="6" id="KW-1185">Reference proteome</keyword>
<name>A0A3B4DLG3_PYGNA</name>
<dbReference type="Proteomes" id="UP001501920">
    <property type="component" value="Chromosome 17"/>
</dbReference>
<dbReference type="GO" id="GO:1990904">
    <property type="term" value="C:ribonucleoprotein complex"/>
    <property type="evidence" value="ECO:0007669"/>
    <property type="project" value="TreeGrafter"/>
</dbReference>
<dbReference type="GeneID" id="108436509"/>
<reference evidence="5 6" key="1">
    <citation type="submission" date="2020-10" db="EMBL/GenBank/DDBJ databases">
        <title>Pygocentrus nattereri (red-bellied piranha) genome, fPygNat1, primary haplotype.</title>
        <authorList>
            <person name="Myers G."/>
            <person name="Meyer A."/>
            <person name="Karagic N."/>
            <person name="Pippel M."/>
            <person name="Winkler S."/>
            <person name="Tracey A."/>
            <person name="Wood J."/>
            <person name="Formenti G."/>
            <person name="Howe K."/>
            <person name="Fedrigo O."/>
            <person name="Jarvis E.D."/>
        </authorList>
    </citation>
    <scope>NUCLEOTIDE SEQUENCE [LARGE SCALE GENOMIC DNA]</scope>
</reference>
<evidence type="ECO:0000259" key="4">
    <source>
        <dbReference type="Pfam" id="PF18201"/>
    </source>
</evidence>
<sequence length="321" mass="35735">MDRGPGGQSAAVLQQVDQFWSILDEMSLNDPGAYKMFIDRQLREGAEYLSPPEPHCCLRASLQKPEEGILYVNLCGWKRVPAPTSSTQPLPVCGGRLETVSEENENYYIVDVALNPEVLQRAEGDTQEKEQIHLLALSFIQQHHNLNLSKHFTVTKGKLKGSVQNVKSRLMAPPQSKFSSPNPQTESATSLIQQISSLRMEETKEDSTIHLSVGQEEGRAQPGLIEVICSTESAQPQLPKHQFTVCAETGDSSRSLKLSVELPGVRSVSQCELSITQDDILLKVEEMYYLHLQFPERVNEESCCASYNKKKHVLTVTASVL</sequence>
<dbReference type="CDD" id="cd00298">
    <property type="entry name" value="ACD_sHsps_p23-like"/>
    <property type="match status" value="1"/>
</dbReference>
<gene>
    <name evidence="5" type="primary">PIH1D2</name>
</gene>
<comment type="similarity">
    <text evidence="1">Belongs to the PIH1 family.</text>
</comment>
<dbReference type="PANTHER" id="PTHR22997:SF6">
    <property type="entry name" value="PIH1 DOMAIN-CONTAINING PROTEIN 2"/>
    <property type="match status" value="1"/>
</dbReference>
<dbReference type="GO" id="GO:0006364">
    <property type="term" value="P:rRNA processing"/>
    <property type="evidence" value="ECO:0007669"/>
    <property type="project" value="TreeGrafter"/>
</dbReference>
<dbReference type="RefSeq" id="XP_017568522.1">
    <property type="nucleotide sequence ID" value="XM_017713033.2"/>
</dbReference>
<dbReference type="InterPro" id="IPR041442">
    <property type="entry name" value="PIH1D1/2/3_CS-like"/>
</dbReference>
<evidence type="ECO:0000259" key="3">
    <source>
        <dbReference type="Pfam" id="PF08190"/>
    </source>
</evidence>
<evidence type="ECO:0000256" key="1">
    <source>
        <dbReference type="ARBA" id="ARBA00008511"/>
    </source>
</evidence>
<dbReference type="InterPro" id="IPR012981">
    <property type="entry name" value="PIH1_N"/>
</dbReference>
<dbReference type="InterPro" id="IPR050734">
    <property type="entry name" value="PIH1/Kintoun_subfamily"/>
</dbReference>
<dbReference type="STRING" id="42514.ENSPNAP00000024300"/>
<dbReference type="CTD" id="120379"/>
<evidence type="ECO:0000256" key="2">
    <source>
        <dbReference type="ARBA" id="ARBA00040541"/>
    </source>
</evidence>
<feature type="domain" description="PIH1D1/2/3 CS-like" evidence="4">
    <location>
        <begin position="253"/>
        <end position="321"/>
    </location>
</feature>
<dbReference type="PANTHER" id="PTHR22997">
    <property type="entry name" value="PIH1 DOMAIN-CONTAINING PROTEIN 1"/>
    <property type="match status" value="1"/>
</dbReference>
<reference evidence="5" key="2">
    <citation type="submission" date="2025-08" db="UniProtKB">
        <authorList>
            <consortium name="Ensembl"/>
        </authorList>
    </citation>
    <scope>IDENTIFICATION</scope>
</reference>
<reference evidence="5" key="3">
    <citation type="submission" date="2025-09" db="UniProtKB">
        <authorList>
            <consortium name="Ensembl"/>
        </authorList>
    </citation>
    <scope>IDENTIFICATION</scope>
</reference>
<accession>A0A3B4DLG3</accession>
<evidence type="ECO:0000313" key="6">
    <source>
        <dbReference type="Proteomes" id="UP001501920"/>
    </source>
</evidence>
<proteinExistence type="inferred from homology"/>
<dbReference type="OMA" id="SCLCTEI"/>
<dbReference type="InterPro" id="IPR008978">
    <property type="entry name" value="HSP20-like_chaperone"/>
</dbReference>
<dbReference type="GO" id="GO:0097255">
    <property type="term" value="C:R2TP complex"/>
    <property type="evidence" value="ECO:0007669"/>
    <property type="project" value="TreeGrafter"/>
</dbReference>
<organism evidence="5 6">
    <name type="scientific">Pygocentrus nattereri</name>
    <name type="common">Red-bellied piranha</name>
    <dbReference type="NCBI Taxonomy" id="42514"/>
    <lineage>
        <taxon>Eukaryota</taxon>
        <taxon>Metazoa</taxon>
        <taxon>Chordata</taxon>
        <taxon>Craniata</taxon>
        <taxon>Vertebrata</taxon>
        <taxon>Euteleostomi</taxon>
        <taxon>Actinopterygii</taxon>
        <taxon>Neopterygii</taxon>
        <taxon>Teleostei</taxon>
        <taxon>Ostariophysi</taxon>
        <taxon>Characiformes</taxon>
        <taxon>Characoidei</taxon>
        <taxon>Pygocentrus</taxon>
    </lineage>
</organism>